<gene>
    <name evidence="3" type="ORF">PEBR_10458</name>
</gene>
<keyword evidence="2" id="KW-1133">Transmembrane helix</keyword>
<feature type="compositionally biased region" description="Polar residues" evidence="1">
    <location>
        <begin position="348"/>
        <end position="358"/>
    </location>
</feature>
<keyword evidence="2" id="KW-0812">Transmembrane</keyword>
<feature type="region of interest" description="Disordered" evidence="1">
    <location>
        <begin position="563"/>
        <end position="790"/>
    </location>
</feature>
<evidence type="ECO:0000313" key="4">
    <source>
        <dbReference type="Proteomes" id="UP000190744"/>
    </source>
</evidence>
<keyword evidence="2" id="KW-0472">Membrane</keyword>
<protein>
    <submittedName>
        <fullName evidence="3">Uncharacterized protein</fullName>
    </submittedName>
</protein>
<feature type="region of interest" description="Disordered" evidence="1">
    <location>
        <begin position="456"/>
        <end position="551"/>
    </location>
</feature>
<reference evidence="4" key="1">
    <citation type="submission" date="2015-09" db="EMBL/GenBank/DDBJ databases">
        <authorList>
            <person name="Fill T.P."/>
            <person name="Baretta J.F."/>
            <person name="de Almeida L.G."/>
            <person name="Rocha M."/>
            <person name="de Souza D.H."/>
            <person name="Malavazi I."/>
            <person name="Cerdeira L.T."/>
            <person name="Hong H."/>
            <person name="Samborskyy M."/>
            <person name="de Vasconcelos A.T."/>
            <person name="Leadlay P."/>
            <person name="Rodrigues-Filho E."/>
        </authorList>
    </citation>
    <scope>NUCLEOTIDE SEQUENCE [LARGE SCALE GENOMIC DNA]</scope>
    <source>
        <strain evidence="4">LaBioMMi 136</strain>
    </source>
</reference>
<feature type="region of interest" description="Disordered" evidence="1">
    <location>
        <begin position="827"/>
        <end position="878"/>
    </location>
</feature>
<evidence type="ECO:0000256" key="1">
    <source>
        <dbReference type="SAM" id="MobiDB-lite"/>
    </source>
</evidence>
<feature type="compositionally biased region" description="Basic and acidic residues" evidence="1">
    <location>
        <begin position="92"/>
        <end position="106"/>
    </location>
</feature>
<sequence length="898" mass="97306">MLSLSTVVAIAASGAAFFVVLGVVVVVYWVRVRKERHARRMFGLKEGENPRSIKTYNGDTLTEISHLEGSVLRAHGQLPYGKPNEWGQLESRETLLRPKSEPKSEPESSWPLVERARSLRNSIRRARSKRFTKGGLRRMGSMATVSETMPSPSRCSKDDIPLSAVEGVLELPTERTPRHTPEIPREEEGFHLGMRPMSPAAWPPPGHQPQVNVFPVLDNILSQNLFDPSPMIFEESPTRIRGGSIVSQTAGHVPDQSIPPPPPPAAFPQERFSYLRNDSVMRLSSMSLDTTNSSILDDGRNGPRSTETDLTSPIFPSGGTFVPFSANDVGVRNGRRTFIAANTSMPPTFLVRSSSTADGQRKMPEEALSPRRSMTTVSRNPSDASNGSNALPRRSESLSSNAPQRNSSLRVGTPGSMASYQNGNRKSWRSPTSNLAHAPHGSQFYQEQPPVYESELFENDPFYGGSPASNGTLFSVGSPSQSTGYMPQSPMQRSSLSIKGPLPSALKSSNSQRKSKGHRRQNCVRISIHPPMTFGGPAFSPTVEEEPEDLDAMEEVDLRASTINGTSNSQPPLSANTPSSLPLSKRGSGSRRTKSVISAPSSLGPLAEEPQPTLHTRTPKKRKKAPTDNPDDTPVLIKGHALPGIFTSLPPAHEVNLSQTPSPEREDPLWAAGDALSPTTHENSSGISTGSPRRPPLKGPRTQPGRKNSPQSQPPKPMQPLMRPTSPIELPHITGTQGSDWRKSIDSLQRTRTNASTGSFRGNRDSQGSQASGLDSSMRPTSPVYGSTRSTVRDKVTIWEDANRSASPPKPQAAQFGAGYTFHFDTNLSPTHTKGSIPRTLSKSGNHCPPMHMSSHRAPPTPTSPRRGMMTPTGKGLGIGVTCATPVSLYDGEGFLKE</sequence>
<proteinExistence type="predicted"/>
<feature type="compositionally biased region" description="Basic residues" evidence="1">
    <location>
        <begin position="513"/>
        <end position="522"/>
    </location>
</feature>
<dbReference type="Proteomes" id="UP000190744">
    <property type="component" value="Unassembled WGS sequence"/>
</dbReference>
<feature type="compositionally biased region" description="Polar residues" evidence="1">
    <location>
        <begin position="677"/>
        <end position="691"/>
    </location>
</feature>
<organism evidence="3 4">
    <name type="scientific">Penicillium brasilianum</name>
    <dbReference type="NCBI Taxonomy" id="104259"/>
    <lineage>
        <taxon>Eukaryota</taxon>
        <taxon>Fungi</taxon>
        <taxon>Dikarya</taxon>
        <taxon>Ascomycota</taxon>
        <taxon>Pezizomycotina</taxon>
        <taxon>Eurotiomycetes</taxon>
        <taxon>Eurotiomycetidae</taxon>
        <taxon>Eurotiales</taxon>
        <taxon>Aspergillaceae</taxon>
        <taxon>Penicillium</taxon>
    </lineage>
</organism>
<accession>A0A1S9RVN1</accession>
<dbReference type="EMBL" id="LJBN01000116">
    <property type="protein sequence ID" value="OOQ89058.1"/>
    <property type="molecule type" value="Genomic_DNA"/>
</dbReference>
<evidence type="ECO:0000313" key="3">
    <source>
        <dbReference type="EMBL" id="OOQ89058.1"/>
    </source>
</evidence>
<feature type="region of interest" description="Disordered" evidence="1">
    <location>
        <begin position="291"/>
        <end position="318"/>
    </location>
</feature>
<feature type="region of interest" description="Disordered" evidence="1">
    <location>
        <begin position="348"/>
        <end position="441"/>
    </location>
</feature>
<feature type="compositionally biased region" description="Polar residues" evidence="1">
    <location>
        <begin position="467"/>
        <end position="497"/>
    </location>
</feature>
<feature type="compositionally biased region" description="Polar residues" evidence="1">
    <location>
        <begin position="746"/>
        <end position="790"/>
    </location>
</feature>
<feature type="compositionally biased region" description="Polar residues" evidence="1">
    <location>
        <begin position="563"/>
        <end position="582"/>
    </location>
</feature>
<feature type="compositionally biased region" description="Polar residues" evidence="1">
    <location>
        <begin position="372"/>
        <end position="389"/>
    </location>
</feature>
<feature type="compositionally biased region" description="Polar residues" evidence="1">
    <location>
        <begin position="397"/>
        <end position="435"/>
    </location>
</feature>
<name>A0A1S9RVN1_PENBI</name>
<feature type="compositionally biased region" description="Polar residues" evidence="1">
    <location>
        <begin position="827"/>
        <end position="845"/>
    </location>
</feature>
<evidence type="ECO:0000256" key="2">
    <source>
        <dbReference type="SAM" id="Phobius"/>
    </source>
</evidence>
<comment type="caution">
    <text evidence="3">The sequence shown here is derived from an EMBL/GenBank/DDBJ whole genome shotgun (WGS) entry which is preliminary data.</text>
</comment>
<feature type="region of interest" description="Disordered" evidence="1">
    <location>
        <begin position="92"/>
        <end position="112"/>
    </location>
</feature>
<dbReference type="AlphaFoldDB" id="A0A1S9RVN1"/>
<feature type="transmembrane region" description="Helical" evidence="2">
    <location>
        <begin position="6"/>
        <end position="30"/>
    </location>
</feature>
<feature type="compositionally biased region" description="Basic and acidic residues" evidence="1">
    <location>
        <begin position="359"/>
        <end position="369"/>
    </location>
</feature>